<proteinExistence type="predicted"/>
<feature type="compositionally biased region" description="Polar residues" evidence="1">
    <location>
        <begin position="84"/>
        <end position="93"/>
    </location>
</feature>
<sequence length="109" mass="11212">MSCRGEGLPQPGGGPTRRGGDPKKCRGGGLVKGRGAGDNTCPPAASPRWPGRVSPPTAISAGLPPSPSAKAHAPRRLLHHRRSGGSSTPNSTPLPLRPRGITRGCWVTR</sequence>
<dbReference type="Proteomes" id="UP000823388">
    <property type="component" value="Chromosome 5K"/>
</dbReference>
<name>A0A8T0SQH1_PANVG</name>
<feature type="compositionally biased region" description="Gly residues" evidence="1">
    <location>
        <begin position="27"/>
        <end position="36"/>
    </location>
</feature>
<protein>
    <submittedName>
        <fullName evidence="2">Uncharacterized protein</fullName>
    </submittedName>
</protein>
<keyword evidence="3" id="KW-1185">Reference proteome</keyword>
<dbReference type="EMBL" id="CM029045">
    <property type="protein sequence ID" value="KAG2599464.1"/>
    <property type="molecule type" value="Genomic_DNA"/>
</dbReference>
<comment type="caution">
    <text evidence="2">The sequence shown here is derived from an EMBL/GenBank/DDBJ whole genome shotgun (WGS) entry which is preliminary data.</text>
</comment>
<organism evidence="2 3">
    <name type="scientific">Panicum virgatum</name>
    <name type="common">Blackwell switchgrass</name>
    <dbReference type="NCBI Taxonomy" id="38727"/>
    <lineage>
        <taxon>Eukaryota</taxon>
        <taxon>Viridiplantae</taxon>
        <taxon>Streptophyta</taxon>
        <taxon>Embryophyta</taxon>
        <taxon>Tracheophyta</taxon>
        <taxon>Spermatophyta</taxon>
        <taxon>Magnoliopsida</taxon>
        <taxon>Liliopsida</taxon>
        <taxon>Poales</taxon>
        <taxon>Poaceae</taxon>
        <taxon>PACMAD clade</taxon>
        <taxon>Panicoideae</taxon>
        <taxon>Panicodae</taxon>
        <taxon>Paniceae</taxon>
        <taxon>Panicinae</taxon>
        <taxon>Panicum</taxon>
        <taxon>Panicum sect. Hiantes</taxon>
    </lineage>
</organism>
<dbReference type="AlphaFoldDB" id="A0A8T0SQH1"/>
<evidence type="ECO:0000256" key="1">
    <source>
        <dbReference type="SAM" id="MobiDB-lite"/>
    </source>
</evidence>
<feature type="region of interest" description="Disordered" evidence="1">
    <location>
        <begin position="1"/>
        <end position="109"/>
    </location>
</feature>
<gene>
    <name evidence="2" type="ORF">PVAP13_5KG442200</name>
</gene>
<accession>A0A8T0SQH1</accession>
<feature type="compositionally biased region" description="Basic residues" evidence="1">
    <location>
        <begin position="72"/>
        <end position="83"/>
    </location>
</feature>
<evidence type="ECO:0000313" key="2">
    <source>
        <dbReference type="EMBL" id="KAG2599464.1"/>
    </source>
</evidence>
<reference evidence="2" key="1">
    <citation type="submission" date="2020-05" db="EMBL/GenBank/DDBJ databases">
        <title>WGS assembly of Panicum virgatum.</title>
        <authorList>
            <person name="Lovell J.T."/>
            <person name="Jenkins J."/>
            <person name="Shu S."/>
            <person name="Juenger T.E."/>
            <person name="Schmutz J."/>
        </authorList>
    </citation>
    <scope>NUCLEOTIDE SEQUENCE</scope>
    <source>
        <strain evidence="2">AP13</strain>
    </source>
</reference>
<evidence type="ECO:0000313" key="3">
    <source>
        <dbReference type="Proteomes" id="UP000823388"/>
    </source>
</evidence>